<dbReference type="SUPFAM" id="SSF56935">
    <property type="entry name" value="Porins"/>
    <property type="match status" value="1"/>
</dbReference>
<comment type="caution">
    <text evidence="2">The sequence shown here is derived from an EMBL/GenBank/DDBJ whole genome shotgun (WGS) entry which is preliminary data.</text>
</comment>
<accession>A0ABW8ML90</accession>
<dbReference type="EMBL" id="JBIYDN010000012">
    <property type="protein sequence ID" value="MFK4444119.1"/>
    <property type="molecule type" value="Genomic_DNA"/>
</dbReference>
<sequence length="97" mass="10518">MITVARVGAKYRISAVMFGGYYSFSQYTSDAASTFRGSERYNNGSVFAQWNVTLAFTAQLGYDILKSSGNSSATYNQVTGVADYLLSKSTDIYVMGG</sequence>
<evidence type="ECO:0000313" key="3">
    <source>
        <dbReference type="Proteomes" id="UP001620514"/>
    </source>
</evidence>
<protein>
    <submittedName>
        <fullName evidence="2">Porin</fullName>
    </submittedName>
</protein>
<proteinExistence type="predicted"/>
<dbReference type="InterPro" id="IPR033900">
    <property type="entry name" value="Gram_neg_porin_domain"/>
</dbReference>
<reference evidence="2 3" key="2">
    <citation type="submission" date="2024-11" db="EMBL/GenBank/DDBJ databases">
        <title>Using genomics to understand microbial adaptation to soil warming.</title>
        <authorList>
            <person name="Deangelis K.M. PhD."/>
        </authorList>
    </citation>
    <scope>NUCLEOTIDE SEQUENCE [LARGE SCALE GENOMIC DNA]</scope>
    <source>
        <strain evidence="2 3">GAS97</strain>
    </source>
</reference>
<dbReference type="InterPro" id="IPR023614">
    <property type="entry name" value="Porin_dom_sf"/>
</dbReference>
<organism evidence="2 3">
    <name type="scientific">Caballeronia udeis</name>
    <dbReference type="NCBI Taxonomy" id="1232866"/>
    <lineage>
        <taxon>Bacteria</taxon>
        <taxon>Pseudomonadati</taxon>
        <taxon>Pseudomonadota</taxon>
        <taxon>Betaproteobacteria</taxon>
        <taxon>Burkholderiales</taxon>
        <taxon>Burkholderiaceae</taxon>
        <taxon>Caballeronia</taxon>
    </lineage>
</organism>
<keyword evidence="3" id="KW-1185">Reference proteome</keyword>
<dbReference type="Gene3D" id="2.40.160.10">
    <property type="entry name" value="Porin"/>
    <property type="match status" value="1"/>
</dbReference>
<evidence type="ECO:0000259" key="1">
    <source>
        <dbReference type="Pfam" id="PF13609"/>
    </source>
</evidence>
<reference evidence="2 3" key="1">
    <citation type="submission" date="2024-10" db="EMBL/GenBank/DDBJ databases">
        <authorList>
            <person name="Deangelis K."/>
            <person name="Huntemann M."/>
            <person name="Clum A."/>
            <person name="Wang J."/>
            <person name="Palaniappan K."/>
            <person name="Ritter S."/>
            <person name="Chen I.-M."/>
            <person name="Stamatis D."/>
            <person name="Reddy T."/>
            <person name="O'Malley R."/>
            <person name="Daum C."/>
            <person name="Ng V."/>
            <person name="Ivanova N."/>
            <person name="Kyrpides N."/>
            <person name="Woyke T."/>
        </authorList>
    </citation>
    <scope>NUCLEOTIDE SEQUENCE [LARGE SCALE GENOMIC DNA]</scope>
    <source>
        <strain evidence="2 3">GAS97</strain>
    </source>
</reference>
<gene>
    <name evidence="2" type="ORF">ABH943_004141</name>
</gene>
<evidence type="ECO:0000313" key="2">
    <source>
        <dbReference type="EMBL" id="MFK4444119.1"/>
    </source>
</evidence>
<dbReference type="Proteomes" id="UP001620514">
    <property type="component" value="Unassembled WGS sequence"/>
</dbReference>
<dbReference type="Pfam" id="PF13609">
    <property type="entry name" value="Porin_4"/>
    <property type="match status" value="1"/>
</dbReference>
<feature type="domain" description="Porin" evidence="1">
    <location>
        <begin position="5"/>
        <end position="95"/>
    </location>
</feature>
<name>A0ABW8ML90_9BURK</name>